<keyword evidence="1" id="KW-1133">Transmembrane helix</keyword>
<dbReference type="AlphaFoldDB" id="A0A4V2E2S1"/>
<comment type="caution">
    <text evidence="2">The sequence shown here is derived from an EMBL/GenBank/DDBJ whole genome shotgun (WGS) entry which is preliminary data.</text>
</comment>
<keyword evidence="3" id="KW-1185">Reference proteome</keyword>
<dbReference type="Proteomes" id="UP000292459">
    <property type="component" value="Unassembled WGS sequence"/>
</dbReference>
<sequence length="67" mass="6637">MVACLVEAGDVGLLGGGTWGGLGFGFAASLFAAGGFGFGFFGFFGGGFALGAKCPQLRHPNDINFGT</sequence>
<evidence type="ECO:0000256" key="1">
    <source>
        <dbReference type="SAM" id="Phobius"/>
    </source>
</evidence>
<protein>
    <submittedName>
        <fullName evidence="2">Uncharacterized protein</fullName>
    </submittedName>
</protein>
<dbReference type="EMBL" id="QVFV01000002">
    <property type="protein sequence ID" value="RZM79536.1"/>
    <property type="molecule type" value="Genomic_DNA"/>
</dbReference>
<reference evidence="2 3" key="1">
    <citation type="submission" date="2018-11" db="EMBL/GenBank/DDBJ databases">
        <title>Whole genome sequencing of an environmental sample.</title>
        <authorList>
            <person name="Sarangi A.N."/>
            <person name="Singh D."/>
            <person name="Tripathy S."/>
        </authorList>
    </citation>
    <scope>NUCLEOTIDE SEQUENCE [LARGE SCALE GENOMIC DNA]</scope>
    <source>
        <strain evidence="2 3">Lakshadweep</strain>
    </source>
</reference>
<evidence type="ECO:0000313" key="2">
    <source>
        <dbReference type="EMBL" id="RZM79536.1"/>
    </source>
</evidence>
<accession>A0A4V2E2S1</accession>
<feature type="transmembrane region" description="Helical" evidence="1">
    <location>
        <begin position="24"/>
        <end position="50"/>
    </location>
</feature>
<gene>
    <name evidence="2" type="ORF">DYY88_12515</name>
</gene>
<organism evidence="2 3">
    <name type="scientific">Leptolyngbya iicbica LK</name>
    <dbReference type="NCBI Taxonomy" id="2294035"/>
    <lineage>
        <taxon>Bacteria</taxon>
        <taxon>Bacillati</taxon>
        <taxon>Cyanobacteriota</taxon>
        <taxon>Cyanophyceae</taxon>
        <taxon>Leptolyngbyales</taxon>
        <taxon>Leptolyngbyaceae</taxon>
        <taxon>Leptolyngbya group</taxon>
        <taxon>Leptolyngbya</taxon>
        <taxon>Leptolyngbya iicbica</taxon>
    </lineage>
</organism>
<evidence type="ECO:0000313" key="3">
    <source>
        <dbReference type="Proteomes" id="UP000292459"/>
    </source>
</evidence>
<keyword evidence="1" id="KW-0812">Transmembrane</keyword>
<keyword evidence="1" id="KW-0472">Membrane</keyword>
<name>A0A4V2E2S1_9CYAN</name>
<proteinExistence type="predicted"/>